<dbReference type="WBParaSite" id="RSKR_0000278150.1">
    <property type="protein sequence ID" value="RSKR_0000278150.1"/>
    <property type="gene ID" value="RSKR_0000278150"/>
</dbReference>
<sequence length="498" mass="57270">MNLILLLLLSANVLFAVLSSLSVDELIRIDKTFNKASLADSNDESKIAEIANSTYGEDQNKLHKAIFKKYRKEFIPVKSNSSLKTLDILLHVYINHIYANDKEQTMTFEGQLFASWMDSVAVWNPAEFNNVRKTYARIYDIWSPNFKVANSARGVTNAFDFSKRSHATLIHQNNTLTKVEVYPRFSIKVGCFFNFANYPYDETTCPLSIYVPENLARIRLRSAYNFESSILLNYGHTGSTKTAVSDWVYKGVNTNISFFLNGNYSEYIPIEGSELAMSWSVYNCYITIQRFSGYFYITAILPFIGCWLISLSTFFFKKRSQSAVIMIANLFIQSIYLHDMIRDAPSSTLNPPKIITVMTVLFFCSALNLFANLFVGANFLTFKEFRDFRNKKEINPIIKNPQENYLDYTINNLIDFAQELFSKEPITNKEPLEQGITEVSATIVETEDSKEDVNSNSSESIDLKISRNDFYLCNTKLRYLVASVYALIFLYSFFYIMF</sequence>
<proteinExistence type="predicted"/>
<reference evidence="2" key="1">
    <citation type="submission" date="2016-11" db="UniProtKB">
        <authorList>
            <consortium name="WormBaseParasite"/>
        </authorList>
    </citation>
    <scope>IDENTIFICATION</scope>
    <source>
        <strain evidence="2">KR3021</strain>
    </source>
</reference>
<evidence type="ECO:0000313" key="1">
    <source>
        <dbReference type="Proteomes" id="UP000095286"/>
    </source>
</evidence>
<dbReference type="Proteomes" id="UP000095286">
    <property type="component" value="Unplaced"/>
</dbReference>
<name>A0AC35TNK4_9BILA</name>
<evidence type="ECO:0000313" key="2">
    <source>
        <dbReference type="WBParaSite" id="RSKR_0000278150.1"/>
    </source>
</evidence>
<organism evidence="1 2">
    <name type="scientific">Rhabditophanes sp. KR3021</name>
    <dbReference type="NCBI Taxonomy" id="114890"/>
    <lineage>
        <taxon>Eukaryota</taxon>
        <taxon>Metazoa</taxon>
        <taxon>Ecdysozoa</taxon>
        <taxon>Nematoda</taxon>
        <taxon>Chromadorea</taxon>
        <taxon>Rhabditida</taxon>
        <taxon>Tylenchina</taxon>
        <taxon>Panagrolaimomorpha</taxon>
        <taxon>Strongyloidoidea</taxon>
        <taxon>Alloionematidae</taxon>
        <taxon>Rhabditophanes</taxon>
    </lineage>
</organism>
<protein>
    <submittedName>
        <fullName evidence="2">Neur_chan_LBD domain-containing protein</fullName>
    </submittedName>
</protein>
<accession>A0AC35TNK4</accession>